<reference evidence="6 7" key="1">
    <citation type="submission" date="2016-10" db="EMBL/GenBank/DDBJ databases">
        <authorList>
            <person name="Varghese N."/>
            <person name="Submissions S."/>
        </authorList>
    </citation>
    <scope>NUCLEOTIDE SEQUENCE [LARGE SCALE GENOMIC DNA]</scope>
    <source>
        <strain evidence="6 7">RHA_55</strain>
    </source>
</reference>
<dbReference type="PANTHER" id="PTHR23521">
    <property type="entry name" value="TRANSPORTER MFS SUPERFAMILY"/>
    <property type="match status" value="1"/>
</dbReference>
<keyword evidence="3 4" id="KW-0472">Membrane</keyword>
<keyword evidence="7" id="KW-1185">Reference proteome</keyword>
<feature type="transmembrane region" description="Helical" evidence="4">
    <location>
        <begin position="77"/>
        <end position="95"/>
    </location>
</feature>
<dbReference type="STRING" id="1249933.SAMN04489797_2443"/>
<gene>
    <name evidence="6" type="ORF">SAMN04489797_2443</name>
</gene>
<dbReference type="AlphaFoldDB" id="A0A1H1V486"/>
<dbReference type="GO" id="GO:0005886">
    <property type="term" value="C:plasma membrane"/>
    <property type="evidence" value="ECO:0007669"/>
    <property type="project" value="TreeGrafter"/>
</dbReference>
<dbReference type="PROSITE" id="PS50850">
    <property type="entry name" value="MFS"/>
    <property type="match status" value="1"/>
</dbReference>
<feature type="transmembrane region" description="Helical" evidence="4">
    <location>
        <begin position="167"/>
        <end position="186"/>
    </location>
</feature>
<feature type="transmembrane region" description="Helical" evidence="4">
    <location>
        <begin position="252"/>
        <end position="271"/>
    </location>
</feature>
<dbReference type="Proteomes" id="UP000198963">
    <property type="component" value="Chromosome I"/>
</dbReference>
<name>A0A1H1V486_9FLAO</name>
<evidence type="ECO:0000256" key="1">
    <source>
        <dbReference type="ARBA" id="ARBA00022692"/>
    </source>
</evidence>
<evidence type="ECO:0000313" key="6">
    <source>
        <dbReference type="EMBL" id="SDS79513.1"/>
    </source>
</evidence>
<dbReference type="EMBL" id="LT629774">
    <property type="protein sequence ID" value="SDS79513.1"/>
    <property type="molecule type" value="Genomic_DNA"/>
</dbReference>
<accession>A0A1H1V486</accession>
<feature type="transmembrane region" description="Helical" evidence="4">
    <location>
        <begin position="367"/>
        <end position="388"/>
    </location>
</feature>
<dbReference type="GO" id="GO:0022857">
    <property type="term" value="F:transmembrane transporter activity"/>
    <property type="evidence" value="ECO:0007669"/>
    <property type="project" value="InterPro"/>
</dbReference>
<dbReference type="SUPFAM" id="SSF103473">
    <property type="entry name" value="MFS general substrate transporter"/>
    <property type="match status" value="1"/>
</dbReference>
<dbReference type="InterPro" id="IPR036259">
    <property type="entry name" value="MFS_trans_sf"/>
</dbReference>
<feature type="transmembrane region" description="Helical" evidence="4">
    <location>
        <begin position="219"/>
        <end position="240"/>
    </location>
</feature>
<feature type="transmembrane region" description="Helical" evidence="4">
    <location>
        <begin position="12"/>
        <end position="29"/>
    </location>
</feature>
<keyword evidence="1 4" id="KW-0812">Transmembrane</keyword>
<evidence type="ECO:0000256" key="3">
    <source>
        <dbReference type="ARBA" id="ARBA00023136"/>
    </source>
</evidence>
<proteinExistence type="predicted"/>
<organism evidence="6 7">
    <name type="scientific">Winogradskyella sediminis</name>
    <dbReference type="NCBI Taxonomy" id="1382466"/>
    <lineage>
        <taxon>Bacteria</taxon>
        <taxon>Pseudomonadati</taxon>
        <taxon>Bacteroidota</taxon>
        <taxon>Flavobacteriia</taxon>
        <taxon>Flavobacteriales</taxon>
        <taxon>Flavobacteriaceae</taxon>
        <taxon>Winogradskyella</taxon>
    </lineage>
</organism>
<dbReference type="PANTHER" id="PTHR23521:SF3">
    <property type="entry name" value="MFS TRANSPORTER"/>
    <property type="match status" value="1"/>
</dbReference>
<feature type="transmembrane region" description="Helical" evidence="4">
    <location>
        <begin position="307"/>
        <end position="326"/>
    </location>
</feature>
<feature type="transmembrane region" description="Helical" evidence="4">
    <location>
        <begin position="49"/>
        <end position="70"/>
    </location>
</feature>
<feature type="transmembrane region" description="Helical" evidence="4">
    <location>
        <begin position="101"/>
        <end position="122"/>
    </location>
</feature>
<evidence type="ECO:0000313" key="7">
    <source>
        <dbReference type="Proteomes" id="UP000198963"/>
    </source>
</evidence>
<sequence>MKTQAVTSKRVLPLIIFSQFCCTSLWFAGNAVVDNLIVYFNLSVESLGYMSSSVQFGFIIGTFIFAMLSLSDRFSPSRVFFICAVLGSVCNFGILYTNNTIVTLVAFRFFTGFSLAGIYPVGMKIAADYFEKGLGKSLSFLIAALVLGTAFPYLIQSFDFNLKWQSVVWATSVLALLGGVLILIWVPNGPYRKRAAKFDMSKILNVFKNSSFRSAAMGYFGHMWELYAFWTFVPAILMMYQKLQHVTLNIPLWSFLIIASGTLSCIIGGFISEKFGVKKTAGWALSISGFCCLLSPLFFMISSTPLFIIVLVIWGMAVIADSPLFSTMVAQNCEVQSIGTALTIVNCIGYSLTIISIQMLNHFTTNITFAPCAFTVLALGPIIGLIYLKKV</sequence>
<keyword evidence="2 4" id="KW-1133">Transmembrane helix</keyword>
<evidence type="ECO:0000256" key="2">
    <source>
        <dbReference type="ARBA" id="ARBA00022989"/>
    </source>
</evidence>
<evidence type="ECO:0000259" key="5">
    <source>
        <dbReference type="PROSITE" id="PS50850"/>
    </source>
</evidence>
<dbReference type="InterPro" id="IPR020846">
    <property type="entry name" value="MFS_dom"/>
</dbReference>
<feature type="transmembrane region" description="Helical" evidence="4">
    <location>
        <begin position="338"/>
        <end position="361"/>
    </location>
</feature>
<dbReference type="InterPro" id="IPR011701">
    <property type="entry name" value="MFS"/>
</dbReference>
<evidence type="ECO:0000256" key="4">
    <source>
        <dbReference type="SAM" id="Phobius"/>
    </source>
</evidence>
<feature type="domain" description="Major facilitator superfamily (MFS) profile" evidence="5">
    <location>
        <begin position="1"/>
        <end position="391"/>
    </location>
</feature>
<feature type="transmembrane region" description="Helical" evidence="4">
    <location>
        <begin position="283"/>
        <end position="301"/>
    </location>
</feature>
<protein>
    <submittedName>
        <fullName evidence="6">Predicted arabinose efflux permease, MFS family</fullName>
    </submittedName>
</protein>
<feature type="transmembrane region" description="Helical" evidence="4">
    <location>
        <begin position="134"/>
        <end position="155"/>
    </location>
</feature>
<dbReference type="Pfam" id="PF07690">
    <property type="entry name" value="MFS_1"/>
    <property type="match status" value="1"/>
</dbReference>
<dbReference type="Gene3D" id="1.20.1250.20">
    <property type="entry name" value="MFS general substrate transporter like domains"/>
    <property type="match status" value="2"/>
</dbReference>